<reference evidence="2 3" key="1">
    <citation type="submission" date="2019-06" db="EMBL/GenBank/DDBJ databases">
        <title>Draft genomes of female and male turbot (Scophthalmus maximus).</title>
        <authorList>
            <person name="Xu H."/>
            <person name="Xu X.-W."/>
            <person name="Shao C."/>
            <person name="Chen S."/>
        </authorList>
    </citation>
    <scope>NUCLEOTIDE SEQUENCE [LARGE SCALE GENOMIC DNA]</scope>
    <source>
        <strain evidence="2">Ysfricsl-2016a</strain>
        <tissue evidence="2">Blood</tissue>
    </source>
</reference>
<evidence type="ECO:0000313" key="2">
    <source>
        <dbReference type="EMBL" id="KAF0024858.1"/>
    </source>
</evidence>
<evidence type="ECO:0000313" key="3">
    <source>
        <dbReference type="Proteomes" id="UP000438429"/>
    </source>
</evidence>
<dbReference type="Proteomes" id="UP000438429">
    <property type="component" value="Unassembled WGS sequence"/>
</dbReference>
<accession>A0A6A4RY44</accession>
<organism evidence="2 3">
    <name type="scientific">Scophthalmus maximus</name>
    <name type="common">Turbot</name>
    <name type="synonym">Psetta maxima</name>
    <dbReference type="NCBI Taxonomy" id="52904"/>
    <lineage>
        <taxon>Eukaryota</taxon>
        <taxon>Metazoa</taxon>
        <taxon>Chordata</taxon>
        <taxon>Craniata</taxon>
        <taxon>Vertebrata</taxon>
        <taxon>Euteleostomi</taxon>
        <taxon>Actinopterygii</taxon>
        <taxon>Neopterygii</taxon>
        <taxon>Teleostei</taxon>
        <taxon>Neoteleostei</taxon>
        <taxon>Acanthomorphata</taxon>
        <taxon>Carangaria</taxon>
        <taxon>Pleuronectiformes</taxon>
        <taxon>Pleuronectoidei</taxon>
        <taxon>Scophthalmidae</taxon>
        <taxon>Scophthalmus</taxon>
    </lineage>
</organism>
<sequence>MSCHSGLTATRVIKNITFNDPNVARSYTNIRVYESPGSNVNLVTLPRKNDFNLIQDPTCSRSGVEVDPVNKGSTRPPPQSYTSAIDF</sequence>
<dbReference type="EMBL" id="VEVO01000021">
    <property type="protein sequence ID" value="KAF0024858.1"/>
    <property type="molecule type" value="Genomic_DNA"/>
</dbReference>
<name>A0A6A4RY44_SCOMX</name>
<gene>
    <name evidence="2" type="ORF">F2P81_023660</name>
</gene>
<evidence type="ECO:0000256" key="1">
    <source>
        <dbReference type="SAM" id="MobiDB-lite"/>
    </source>
</evidence>
<protein>
    <submittedName>
        <fullName evidence="2">Uncharacterized protein</fullName>
    </submittedName>
</protein>
<proteinExistence type="predicted"/>
<comment type="caution">
    <text evidence="2">The sequence shown here is derived from an EMBL/GenBank/DDBJ whole genome shotgun (WGS) entry which is preliminary data.</text>
</comment>
<feature type="region of interest" description="Disordered" evidence="1">
    <location>
        <begin position="62"/>
        <end position="87"/>
    </location>
</feature>
<dbReference type="AlphaFoldDB" id="A0A6A4RY44"/>